<sequence>MQNILVVEDDHDLNQAICYSLKKSGYESGAEEVILKTVFGF</sequence>
<reference evidence="1 2" key="1">
    <citation type="submission" date="2013-10" db="EMBL/GenBank/DDBJ databases">
        <title>The Genome Sequence of Ruminococcus lactaris CC59_002D.</title>
        <authorList>
            <consortium name="The Broad Institute Genomics Platform"/>
            <person name="Earl A."/>
            <person name="Allen-Vercoe E."/>
            <person name="Daigneault M."/>
            <person name="Young S.K."/>
            <person name="Zeng Q."/>
            <person name="Gargeya S."/>
            <person name="Fitzgerald M."/>
            <person name="Abouelleil A."/>
            <person name="Alvarado L."/>
            <person name="Chapman S.B."/>
            <person name="Gainer-Dewar J."/>
            <person name="Goldberg J."/>
            <person name="Griggs A."/>
            <person name="Gujja S."/>
            <person name="Hansen M."/>
            <person name="Howarth C."/>
            <person name="Imamovic A."/>
            <person name="Ireland A."/>
            <person name="Larimer J."/>
            <person name="McCowan C."/>
            <person name="Murphy C."/>
            <person name="Pearson M."/>
            <person name="Poon T.W."/>
            <person name="Priest M."/>
            <person name="Roberts A."/>
            <person name="Saif S."/>
            <person name="Shea T."/>
            <person name="Sykes S."/>
            <person name="Wortman J."/>
            <person name="Nusbaum C."/>
            <person name="Birren B."/>
        </authorList>
    </citation>
    <scope>NUCLEOTIDE SEQUENCE [LARGE SCALE GENOMIC DNA]</scope>
    <source>
        <strain evidence="1 2">CC59_002D</strain>
    </source>
</reference>
<dbReference type="AlphaFoldDB" id="V8BXV2"/>
<proteinExistence type="predicted"/>
<gene>
    <name evidence="1" type="ORF">HMPREF1202_01859</name>
</gene>
<dbReference type="Proteomes" id="UP000018683">
    <property type="component" value="Unassembled WGS sequence"/>
</dbReference>
<protein>
    <recommendedName>
        <fullName evidence="3">Stage 0 sporulation protein A homolog</fullName>
    </recommendedName>
</protein>
<accession>V8BXV2</accession>
<dbReference type="EMBL" id="AZJE01000026">
    <property type="protein sequence ID" value="ETD19647.1"/>
    <property type="molecule type" value="Genomic_DNA"/>
</dbReference>
<dbReference type="SUPFAM" id="SSF52172">
    <property type="entry name" value="CheY-like"/>
    <property type="match status" value="1"/>
</dbReference>
<comment type="caution">
    <text evidence="1">The sequence shown here is derived from an EMBL/GenBank/DDBJ whole genome shotgun (WGS) entry which is preliminary data.</text>
</comment>
<dbReference type="STRING" id="1073376.HMPREF1202_01859"/>
<evidence type="ECO:0000313" key="1">
    <source>
        <dbReference type="EMBL" id="ETD19647.1"/>
    </source>
</evidence>
<dbReference type="InterPro" id="IPR011006">
    <property type="entry name" value="CheY-like_superfamily"/>
</dbReference>
<dbReference type="HOGENOM" id="CLU_3276181_0_0_9"/>
<dbReference type="PATRIC" id="fig|1073376.3.peg.1908"/>
<evidence type="ECO:0008006" key="3">
    <source>
        <dbReference type="Google" id="ProtNLM"/>
    </source>
</evidence>
<dbReference type="RefSeq" id="WP_023922414.1">
    <property type="nucleotide sequence ID" value="NZ_KI669409.1"/>
</dbReference>
<name>V8BXV2_9FIRM</name>
<evidence type="ECO:0000313" key="2">
    <source>
        <dbReference type="Proteomes" id="UP000018683"/>
    </source>
</evidence>
<organism evidence="1 2">
    <name type="scientific">[Ruminococcus] lactaris CC59_002D</name>
    <dbReference type="NCBI Taxonomy" id="1073376"/>
    <lineage>
        <taxon>Bacteria</taxon>
        <taxon>Bacillati</taxon>
        <taxon>Bacillota</taxon>
        <taxon>Clostridia</taxon>
        <taxon>Lachnospirales</taxon>
        <taxon>Lachnospiraceae</taxon>
        <taxon>Mediterraneibacter</taxon>
    </lineage>
</organism>